<feature type="region of interest" description="Disordered" evidence="1">
    <location>
        <begin position="21"/>
        <end position="70"/>
    </location>
</feature>
<dbReference type="Proteomes" id="UP000075604">
    <property type="component" value="Unassembled WGS sequence"/>
</dbReference>
<evidence type="ECO:0000256" key="1">
    <source>
        <dbReference type="SAM" id="MobiDB-lite"/>
    </source>
</evidence>
<organism evidence="3 4">
    <name type="scientific">Sorangium cellulosum</name>
    <name type="common">Polyangium cellulosum</name>
    <dbReference type="NCBI Taxonomy" id="56"/>
    <lineage>
        <taxon>Bacteria</taxon>
        <taxon>Pseudomonadati</taxon>
        <taxon>Myxococcota</taxon>
        <taxon>Polyangia</taxon>
        <taxon>Polyangiales</taxon>
        <taxon>Polyangiaceae</taxon>
        <taxon>Sorangium</taxon>
    </lineage>
</organism>
<accession>A0A150PVQ2</accession>
<comment type="caution">
    <text evidence="3">The sequence shown here is derived from an EMBL/GenBank/DDBJ whole genome shotgun (WGS) entry which is preliminary data.</text>
</comment>
<evidence type="ECO:0000256" key="2">
    <source>
        <dbReference type="SAM" id="SignalP"/>
    </source>
</evidence>
<keyword evidence="2" id="KW-0732">Signal</keyword>
<gene>
    <name evidence="3" type="ORF">BE04_21290</name>
</gene>
<evidence type="ECO:0000313" key="3">
    <source>
        <dbReference type="EMBL" id="KYF59518.1"/>
    </source>
</evidence>
<reference evidence="3 4" key="1">
    <citation type="submission" date="2014-02" db="EMBL/GenBank/DDBJ databases">
        <title>The small core and large imbalanced accessory genome model reveals a collaborative survival strategy of Sorangium cellulosum strains in nature.</title>
        <authorList>
            <person name="Han K."/>
            <person name="Peng R."/>
            <person name="Blom J."/>
            <person name="Li Y.-Z."/>
        </authorList>
    </citation>
    <scope>NUCLEOTIDE SEQUENCE [LARGE SCALE GENOMIC DNA]</scope>
    <source>
        <strain evidence="3 4">So0157-18</strain>
    </source>
</reference>
<protein>
    <recommendedName>
        <fullName evidence="5">Secreted protein</fullName>
    </recommendedName>
</protein>
<dbReference type="AlphaFoldDB" id="A0A150PVQ2"/>
<feature type="signal peptide" evidence="2">
    <location>
        <begin position="1"/>
        <end position="19"/>
    </location>
</feature>
<dbReference type="EMBL" id="JELX01001297">
    <property type="protein sequence ID" value="KYF59518.1"/>
    <property type="molecule type" value="Genomic_DNA"/>
</dbReference>
<sequence length="70" mass="6859">MPAMRSGTLLLPFALLVGACGGSSSETPWPAEPERPALGPADEAAPEPIDSSAIPEGAAEGSAGQADAGR</sequence>
<proteinExistence type="predicted"/>
<evidence type="ECO:0000313" key="4">
    <source>
        <dbReference type="Proteomes" id="UP000075604"/>
    </source>
</evidence>
<evidence type="ECO:0008006" key="5">
    <source>
        <dbReference type="Google" id="ProtNLM"/>
    </source>
</evidence>
<feature type="chain" id="PRO_5007566249" description="Secreted protein" evidence="2">
    <location>
        <begin position="20"/>
        <end position="70"/>
    </location>
</feature>
<name>A0A150PVQ2_SORCE</name>
<dbReference type="PROSITE" id="PS51257">
    <property type="entry name" value="PROKAR_LIPOPROTEIN"/>
    <property type="match status" value="1"/>
</dbReference>